<evidence type="ECO:0000313" key="1">
    <source>
        <dbReference type="EMBL" id="CAA2105619.1"/>
    </source>
</evidence>
<dbReference type="AlphaFoldDB" id="A0A679JI37"/>
<accession>A0A679JI37</accession>
<organism evidence="1">
    <name type="scientific">Variovorax paradoxus</name>
    <dbReference type="NCBI Taxonomy" id="34073"/>
    <lineage>
        <taxon>Bacteria</taxon>
        <taxon>Pseudomonadati</taxon>
        <taxon>Pseudomonadota</taxon>
        <taxon>Betaproteobacteria</taxon>
        <taxon>Burkholderiales</taxon>
        <taxon>Comamonadaceae</taxon>
        <taxon>Variovorax</taxon>
    </lineage>
</organism>
<protein>
    <submittedName>
        <fullName evidence="1">Uncharacterized protein</fullName>
    </submittedName>
</protein>
<proteinExistence type="predicted"/>
<reference evidence="1" key="1">
    <citation type="submission" date="2019-12" db="EMBL/GenBank/DDBJ databases">
        <authorList>
            <person name="Cremers G."/>
        </authorList>
    </citation>
    <scope>NUCLEOTIDE SEQUENCE</scope>
    <source>
        <strain evidence="1">Vvax</strain>
    </source>
</reference>
<sequence>MVASARLRTPSSAAPEIGHAETLAIQACDDTDSLREVLHAYTCIEKLIEPAELGDTDRLHPTRTELAALLGLVNLEMNRRLDEIDATLQSMRAGLDGLTTGAAPAS</sequence>
<dbReference type="RefSeq" id="WP_339090931.1">
    <property type="nucleotide sequence ID" value="NZ_LR743507.1"/>
</dbReference>
<name>A0A679JI37_VARPD</name>
<dbReference type="EMBL" id="LR743507">
    <property type="protein sequence ID" value="CAA2105619.1"/>
    <property type="molecule type" value="Genomic_DNA"/>
</dbReference>
<gene>
    <name evidence="1" type="ORF">VVAX_03344</name>
</gene>